<dbReference type="VEuPathDB" id="MicrosporidiaDB:CWI39_1900p0010"/>
<feature type="non-terminal residue" evidence="1">
    <location>
        <position position="198"/>
    </location>
</feature>
<proteinExistence type="predicted"/>
<reference evidence="1 2" key="1">
    <citation type="submission" date="2017-12" db="EMBL/GenBank/DDBJ databases">
        <authorList>
            <person name="Pombert J.-F."/>
            <person name="Haag K.L."/>
            <person name="Ebert D."/>
        </authorList>
    </citation>
    <scope>NUCLEOTIDE SEQUENCE [LARGE SCALE GENOMIC DNA]</scope>
    <source>
        <strain evidence="1">BE-OM-2</strain>
    </source>
</reference>
<dbReference type="AlphaFoldDB" id="A0A4Q9LEH9"/>
<gene>
    <name evidence="1" type="ORF">CWI36_0474p0040</name>
</gene>
<evidence type="ECO:0000313" key="2">
    <source>
        <dbReference type="Proteomes" id="UP000291404"/>
    </source>
</evidence>
<dbReference type="Proteomes" id="UP000291404">
    <property type="component" value="Unassembled WGS sequence"/>
</dbReference>
<evidence type="ECO:0000313" key="1">
    <source>
        <dbReference type="EMBL" id="TBU06304.1"/>
    </source>
</evidence>
<sequence>MIQDFRKIVLNTVCIQITNKYHFHVSETQECIEYENDNGLECLVETSESHDENLLITTIPTLRKQMVSNNTRERIIEKTLEEFNCIFKRYLKTGLVFVDKRGGNRCSKLTLEIKESLQTYVNLECTKTLYELAEWFKCTFNVDVSTSKIDRALREFHYTLKRRKSVPERRNLLSTLELGTNYATSFRELEVDNDDKNF</sequence>
<name>A0A4Q9LEH9_9MICR</name>
<keyword evidence="2" id="KW-1185">Reference proteome</keyword>
<dbReference type="EMBL" id="PITI01000474">
    <property type="protein sequence ID" value="TBU06304.1"/>
    <property type="molecule type" value="Genomic_DNA"/>
</dbReference>
<dbReference type="InterPro" id="IPR009057">
    <property type="entry name" value="Homeodomain-like_sf"/>
</dbReference>
<accession>A0A4Q9LEH9</accession>
<organism evidence="1 2">
    <name type="scientific">Hamiltosporidium magnivora</name>
    <dbReference type="NCBI Taxonomy" id="148818"/>
    <lineage>
        <taxon>Eukaryota</taxon>
        <taxon>Fungi</taxon>
        <taxon>Fungi incertae sedis</taxon>
        <taxon>Microsporidia</taxon>
        <taxon>Dubosqiidae</taxon>
        <taxon>Hamiltosporidium</taxon>
    </lineage>
</organism>
<dbReference type="VEuPathDB" id="MicrosporidiaDB:CWI36_0474p0040"/>
<dbReference type="SUPFAM" id="SSF46689">
    <property type="entry name" value="Homeodomain-like"/>
    <property type="match status" value="1"/>
</dbReference>
<protein>
    <submittedName>
        <fullName evidence="1">Uncharacterized protein</fullName>
    </submittedName>
</protein>
<comment type="caution">
    <text evidence="1">The sequence shown here is derived from an EMBL/GenBank/DDBJ whole genome shotgun (WGS) entry which is preliminary data.</text>
</comment>